<organism evidence="4 5">
    <name type="scientific">Paenibacillus chibensis</name>
    <dbReference type="NCBI Taxonomy" id="59846"/>
    <lineage>
        <taxon>Bacteria</taxon>
        <taxon>Bacillati</taxon>
        <taxon>Bacillota</taxon>
        <taxon>Bacilli</taxon>
        <taxon>Bacillales</taxon>
        <taxon>Paenibacillaceae</taxon>
        <taxon>Paenibacillus</taxon>
    </lineage>
</organism>
<evidence type="ECO:0000313" key="5">
    <source>
        <dbReference type="Proteomes" id="UP001343257"/>
    </source>
</evidence>
<dbReference type="Gene3D" id="3.90.550.10">
    <property type="entry name" value="Spore Coat Polysaccharide Biosynthesis Protein SpsA, Chain A"/>
    <property type="match status" value="1"/>
</dbReference>
<dbReference type="InterPro" id="IPR029044">
    <property type="entry name" value="Nucleotide-diphossugar_trans"/>
</dbReference>
<comment type="caution">
    <text evidence="4">The sequence shown here is derived from an EMBL/GenBank/DDBJ whole genome shotgun (WGS) entry which is preliminary data.</text>
</comment>
<dbReference type="Pfam" id="PF00535">
    <property type="entry name" value="Glycos_transf_2"/>
    <property type="match status" value="1"/>
</dbReference>
<dbReference type="InterPro" id="IPR001173">
    <property type="entry name" value="Glyco_trans_2-like"/>
</dbReference>
<accession>A0ABU6PV97</accession>
<dbReference type="EMBL" id="JARTLD010000030">
    <property type="protein sequence ID" value="MED5018086.1"/>
    <property type="molecule type" value="Genomic_DNA"/>
</dbReference>
<dbReference type="Proteomes" id="UP001343257">
    <property type="component" value="Unassembled WGS sequence"/>
</dbReference>
<dbReference type="PANTHER" id="PTHR43630">
    <property type="entry name" value="POLY-BETA-1,6-N-ACETYL-D-GLUCOSAMINE SYNTHASE"/>
    <property type="match status" value="1"/>
</dbReference>
<dbReference type="SMART" id="SM00028">
    <property type="entry name" value="TPR"/>
    <property type="match status" value="4"/>
</dbReference>
<dbReference type="GO" id="GO:0016757">
    <property type="term" value="F:glycosyltransferase activity"/>
    <property type="evidence" value="ECO:0007669"/>
    <property type="project" value="UniProtKB-KW"/>
</dbReference>
<dbReference type="CDD" id="cd02511">
    <property type="entry name" value="Beta4Glucosyltransferase"/>
    <property type="match status" value="1"/>
</dbReference>
<gene>
    <name evidence="4" type="ORF">P9847_12310</name>
</gene>
<dbReference type="InterPro" id="IPR019734">
    <property type="entry name" value="TPR_rpt"/>
</dbReference>
<dbReference type="SUPFAM" id="SSF48452">
    <property type="entry name" value="TPR-like"/>
    <property type="match status" value="2"/>
</dbReference>
<dbReference type="SUPFAM" id="SSF53448">
    <property type="entry name" value="Nucleotide-diphospho-sugar transferases"/>
    <property type="match status" value="1"/>
</dbReference>
<proteinExistence type="predicted"/>
<evidence type="ECO:0000313" key="4">
    <source>
        <dbReference type="EMBL" id="MED5018086.1"/>
    </source>
</evidence>
<dbReference type="InterPro" id="IPR011990">
    <property type="entry name" value="TPR-like_helical_dom_sf"/>
</dbReference>
<evidence type="ECO:0000256" key="2">
    <source>
        <dbReference type="SAM" id="MobiDB-lite"/>
    </source>
</evidence>
<keyword evidence="4" id="KW-0328">Glycosyltransferase</keyword>
<feature type="repeat" description="TPR" evidence="1">
    <location>
        <begin position="324"/>
        <end position="357"/>
    </location>
</feature>
<keyword evidence="4" id="KW-0808">Transferase</keyword>
<name>A0ABU6PV97_9BACL</name>
<feature type="domain" description="Glycosyltransferase 2-like" evidence="3">
    <location>
        <begin position="9"/>
        <end position="141"/>
    </location>
</feature>
<evidence type="ECO:0000256" key="1">
    <source>
        <dbReference type="PROSITE-ProRule" id="PRU00339"/>
    </source>
</evidence>
<dbReference type="Gene3D" id="1.25.40.10">
    <property type="entry name" value="Tetratricopeptide repeat domain"/>
    <property type="match status" value="1"/>
</dbReference>
<dbReference type="EC" id="2.4.-.-" evidence="4"/>
<reference evidence="4 5" key="1">
    <citation type="submission" date="2023-03" db="EMBL/GenBank/DDBJ databases">
        <title>Bacillus Genome Sequencing.</title>
        <authorList>
            <person name="Dunlap C."/>
        </authorList>
    </citation>
    <scope>NUCLEOTIDE SEQUENCE [LARGE SCALE GENOMIC DNA]</scope>
    <source>
        <strain evidence="4 5">NRS-52</strain>
    </source>
</reference>
<feature type="compositionally biased region" description="Polar residues" evidence="2">
    <location>
        <begin position="441"/>
        <end position="450"/>
    </location>
</feature>
<evidence type="ECO:0000259" key="3">
    <source>
        <dbReference type="Pfam" id="PF00535"/>
    </source>
</evidence>
<sequence length="559" mass="62902">MKRPPSGISLCMIVKNEAANLTRCLSSVHSVVDEIIIVDTGSTDHTISIARRFGATVIEIPWEGDFAQARNAGLTRARFPWILFMDADEELDAGDAEELLLCARHMEYEGFFLQVHNHISENIHSATATVNPLLRMFRRRPEHRFQGRIHEQIAASITKHRPMAMLHISNVKIHHYGYSGSMVVSRDKIRRNVELLRLALEQEPDDPFHHYNMAVECMRMNDYESALIHLSQAKQHADPEISYFHLLFKYEARCLLSLGKSDEAVQVCRNGLKSFPDYTDLWHLMGVIHLSAGQHLHAEKSFIEAVTQGPAPMHYHTETGAGTYLSAFGLGQLQEEIGDDVQAIHWYTKALQLEPGMRQALNNLIRIMKSNRQQSLIASRLQETIKLRTSAEAKKLAGILAEHRCYDAAVCVLEQASAMDHSRENEALLAMCKQLAKSRNSRNSPISNALQKPAPATVSPHPPLLIQPHHDDLSALTEERRIERTYYNGLTGQALNDIQHLISPLSSSSGVALPGKARTAARLLTAFAETHLLQASARHPDYAVLRKAVRILPWFEHLE</sequence>
<protein>
    <submittedName>
        <fullName evidence="4">Glycosyltransferase</fullName>
        <ecNumber evidence="4">2.4.-.-</ecNumber>
    </submittedName>
</protein>
<dbReference type="RefSeq" id="WP_328278196.1">
    <property type="nucleotide sequence ID" value="NZ_JARTLD010000030.1"/>
</dbReference>
<keyword evidence="5" id="KW-1185">Reference proteome</keyword>
<dbReference type="PANTHER" id="PTHR43630:SF2">
    <property type="entry name" value="GLYCOSYLTRANSFERASE"/>
    <property type="match status" value="1"/>
</dbReference>
<keyword evidence="1" id="KW-0802">TPR repeat</keyword>
<feature type="region of interest" description="Disordered" evidence="2">
    <location>
        <begin position="441"/>
        <end position="462"/>
    </location>
</feature>
<dbReference type="PROSITE" id="PS50005">
    <property type="entry name" value="TPR"/>
    <property type="match status" value="1"/>
</dbReference>